<keyword evidence="5" id="KW-0902">Two-component regulatory system</keyword>
<dbReference type="Proteomes" id="UP000183868">
    <property type="component" value="Chromosome"/>
</dbReference>
<name>A0A1J1CCS3_CALAY</name>
<dbReference type="SMART" id="SM00387">
    <property type="entry name" value="HATPase_c"/>
    <property type="match status" value="1"/>
</dbReference>
<dbReference type="EMBL" id="CP018099">
    <property type="protein sequence ID" value="APF20350.1"/>
    <property type="molecule type" value="Genomic_DNA"/>
</dbReference>
<dbReference type="AlphaFoldDB" id="A0A1J1CCS3"/>
<keyword evidence="4 7" id="KW-0418">Kinase</keyword>
<accession>A0A1J1CCS3</accession>
<evidence type="ECO:0000313" key="7">
    <source>
        <dbReference type="EMBL" id="APF20350.1"/>
    </source>
</evidence>
<evidence type="ECO:0000313" key="8">
    <source>
        <dbReference type="Proteomes" id="UP000183868"/>
    </source>
</evidence>
<dbReference type="PRINTS" id="PR00344">
    <property type="entry name" value="BCTRLSENSOR"/>
</dbReference>
<dbReference type="InterPro" id="IPR036890">
    <property type="entry name" value="HATPase_C_sf"/>
</dbReference>
<keyword evidence="3" id="KW-0808">Transferase</keyword>
<dbReference type="CDD" id="cd00075">
    <property type="entry name" value="HATPase"/>
    <property type="match status" value="1"/>
</dbReference>
<evidence type="ECO:0000256" key="5">
    <source>
        <dbReference type="ARBA" id="ARBA00023012"/>
    </source>
</evidence>
<dbReference type="InterPro" id="IPR005467">
    <property type="entry name" value="His_kinase_dom"/>
</dbReference>
<dbReference type="SUPFAM" id="SSF55874">
    <property type="entry name" value="ATPase domain of HSP90 chaperone/DNA topoisomerase II/histidine kinase"/>
    <property type="match status" value="1"/>
</dbReference>
<dbReference type="PANTHER" id="PTHR43711">
    <property type="entry name" value="TWO-COMPONENT HISTIDINE KINASE"/>
    <property type="match status" value="1"/>
</dbReference>
<dbReference type="Gene3D" id="3.30.565.10">
    <property type="entry name" value="Histidine kinase-like ATPase, C-terminal domain"/>
    <property type="match status" value="1"/>
</dbReference>
<dbReference type="PROSITE" id="PS50109">
    <property type="entry name" value="HIS_KIN"/>
    <property type="match status" value="1"/>
</dbReference>
<dbReference type="KEGG" id="caby:Cabys_3604"/>
<evidence type="ECO:0000259" key="6">
    <source>
        <dbReference type="PROSITE" id="PS50109"/>
    </source>
</evidence>
<dbReference type="InterPro" id="IPR004358">
    <property type="entry name" value="Sig_transdc_His_kin-like_C"/>
</dbReference>
<comment type="catalytic activity">
    <reaction evidence="1">
        <text>ATP + protein L-histidine = ADP + protein N-phospho-L-histidine.</text>
        <dbReference type="EC" id="2.7.13.3"/>
    </reaction>
</comment>
<evidence type="ECO:0000256" key="1">
    <source>
        <dbReference type="ARBA" id="ARBA00000085"/>
    </source>
</evidence>
<evidence type="ECO:0000256" key="2">
    <source>
        <dbReference type="ARBA" id="ARBA00012438"/>
    </source>
</evidence>
<reference evidence="7 8" key="1">
    <citation type="submission" date="2016-11" db="EMBL/GenBank/DDBJ databases">
        <title>Genomic analysis of Caldithrix abyssi and proposal of a novel bacterial phylum Caldithrichaeota.</title>
        <authorList>
            <person name="Kublanov I."/>
            <person name="Sigalova O."/>
            <person name="Gavrilov S."/>
            <person name="Lebedinsky A."/>
            <person name="Ivanova N."/>
            <person name="Daum C."/>
            <person name="Reddy T."/>
            <person name="Klenk H.P."/>
            <person name="Goker M."/>
            <person name="Reva O."/>
            <person name="Miroshnichenko M."/>
            <person name="Kyprides N."/>
            <person name="Woyke T."/>
            <person name="Gelfand M."/>
        </authorList>
    </citation>
    <scope>NUCLEOTIDE SEQUENCE [LARGE SCALE GENOMIC DNA]</scope>
    <source>
        <strain evidence="7 8">LF13</strain>
    </source>
</reference>
<sequence>MQNAIEHAPRYGKVELSVSMGKKALRFSVKDNGPGIPKEAQQLIFEKFVRIGKFEESEDGNIGLGLAIAREIVNKHGGKLWVESAPGRGSEFFFEIPLNLKQET</sequence>
<evidence type="ECO:0000256" key="3">
    <source>
        <dbReference type="ARBA" id="ARBA00022679"/>
    </source>
</evidence>
<protein>
    <recommendedName>
        <fullName evidence="2">histidine kinase</fullName>
        <ecNumber evidence="2">2.7.13.3</ecNumber>
    </recommendedName>
</protein>
<dbReference type="InterPro" id="IPR003594">
    <property type="entry name" value="HATPase_dom"/>
</dbReference>
<dbReference type="InterPro" id="IPR050736">
    <property type="entry name" value="Sensor_HK_Regulatory"/>
</dbReference>
<dbReference type="GO" id="GO:0004673">
    <property type="term" value="F:protein histidine kinase activity"/>
    <property type="evidence" value="ECO:0007669"/>
    <property type="project" value="UniProtKB-EC"/>
</dbReference>
<dbReference type="EC" id="2.7.13.3" evidence="2"/>
<dbReference type="PANTHER" id="PTHR43711:SF1">
    <property type="entry name" value="HISTIDINE KINASE 1"/>
    <property type="match status" value="1"/>
</dbReference>
<organism evidence="7 8">
    <name type="scientific">Caldithrix abyssi DSM 13497</name>
    <dbReference type="NCBI Taxonomy" id="880073"/>
    <lineage>
        <taxon>Bacteria</taxon>
        <taxon>Pseudomonadati</taxon>
        <taxon>Calditrichota</taxon>
        <taxon>Calditrichia</taxon>
        <taxon>Calditrichales</taxon>
        <taxon>Calditrichaceae</taxon>
        <taxon>Caldithrix</taxon>
    </lineage>
</organism>
<proteinExistence type="predicted"/>
<dbReference type="Pfam" id="PF02518">
    <property type="entry name" value="HATPase_c"/>
    <property type="match status" value="1"/>
</dbReference>
<feature type="domain" description="Histidine kinase" evidence="6">
    <location>
        <begin position="1"/>
        <end position="100"/>
    </location>
</feature>
<dbReference type="GO" id="GO:0000160">
    <property type="term" value="P:phosphorelay signal transduction system"/>
    <property type="evidence" value="ECO:0007669"/>
    <property type="project" value="UniProtKB-KW"/>
</dbReference>
<evidence type="ECO:0000256" key="4">
    <source>
        <dbReference type="ARBA" id="ARBA00022777"/>
    </source>
</evidence>
<gene>
    <name evidence="7" type="ORF">Cabys_3604</name>
</gene>